<evidence type="ECO:0000313" key="2">
    <source>
        <dbReference type="EMBL" id="KAK2073965.1"/>
    </source>
</evidence>
<name>A0AAD9MGJ0_9PEZI</name>
<gene>
    <name evidence="2" type="ORF">P8C59_008202</name>
</gene>
<comment type="caution">
    <text evidence="2">The sequence shown here is derived from an EMBL/GenBank/DDBJ whole genome shotgun (WGS) entry which is preliminary data.</text>
</comment>
<protein>
    <submittedName>
        <fullName evidence="2">Uncharacterized protein</fullName>
    </submittedName>
</protein>
<evidence type="ECO:0000313" key="3">
    <source>
        <dbReference type="Proteomes" id="UP001217918"/>
    </source>
</evidence>
<dbReference type="EMBL" id="JAQQPM010000007">
    <property type="protein sequence ID" value="KAK2073965.1"/>
    <property type="molecule type" value="Genomic_DNA"/>
</dbReference>
<organism evidence="2 3">
    <name type="scientific">Phyllachora maydis</name>
    <dbReference type="NCBI Taxonomy" id="1825666"/>
    <lineage>
        <taxon>Eukaryota</taxon>
        <taxon>Fungi</taxon>
        <taxon>Dikarya</taxon>
        <taxon>Ascomycota</taxon>
        <taxon>Pezizomycotina</taxon>
        <taxon>Sordariomycetes</taxon>
        <taxon>Sordariomycetidae</taxon>
        <taxon>Phyllachorales</taxon>
        <taxon>Phyllachoraceae</taxon>
        <taxon>Phyllachora</taxon>
    </lineage>
</organism>
<dbReference type="AlphaFoldDB" id="A0AAD9MGJ0"/>
<keyword evidence="3" id="KW-1185">Reference proteome</keyword>
<sequence length="70" mass="7674">MLANNPSNNLGPNATILWRKEEAEEKAVYKAEIAIYKARLSKYVKHALPTSPAAKKAANTSSSDGKFVIR</sequence>
<feature type="region of interest" description="Disordered" evidence="1">
    <location>
        <begin position="50"/>
        <end position="70"/>
    </location>
</feature>
<proteinExistence type="predicted"/>
<evidence type="ECO:0000256" key="1">
    <source>
        <dbReference type="SAM" id="MobiDB-lite"/>
    </source>
</evidence>
<reference evidence="2" key="1">
    <citation type="journal article" date="2023" name="Mol. Plant Microbe Interact.">
        <title>Elucidating the Obligate Nature and Biological Capacity of an Invasive Fungal Corn Pathogen.</title>
        <authorList>
            <person name="MacCready J.S."/>
            <person name="Roggenkamp E.M."/>
            <person name="Gdanetz K."/>
            <person name="Chilvers M.I."/>
        </authorList>
    </citation>
    <scope>NUCLEOTIDE SEQUENCE</scope>
    <source>
        <strain evidence="2">PM02</strain>
    </source>
</reference>
<dbReference type="Proteomes" id="UP001217918">
    <property type="component" value="Unassembled WGS sequence"/>
</dbReference>
<accession>A0AAD9MGJ0</accession>